<dbReference type="EMBL" id="JBHUMA010000006">
    <property type="protein sequence ID" value="MFD2598672.1"/>
    <property type="molecule type" value="Genomic_DNA"/>
</dbReference>
<proteinExistence type="predicted"/>
<organism evidence="3 4">
    <name type="scientific">Sphingobacterium corticis</name>
    <dbReference type="NCBI Taxonomy" id="1812823"/>
    <lineage>
        <taxon>Bacteria</taxon>
        <taxon>Pseudomonadati</taxon>
        <taxon>Bacteroidota</taxon>
        <taxon>Sphingobacteriia</taxon>
        <taxon>Sphingobacteriales</taxon>
        <taxon>Sphingobacteriaceae</taxon>
        <taxon>Sphingobacterium</taxon>
    </lineage>
</organism>
<evidence type="ECO:0000256" key="2">
    <source>
        <dbReference type="SAM" id="SignalP"/>
    </source>
</evidence>
<keyword evidence="2" id="KW-0732">Signal</keyword>
<evidence type="ECO:0000313" key="3">
    <source>
        <dbReference type="EMBL" id="MFD2598672.1"/>
    </source>
</evidence>
<dbReference type="RefSeq" id="WP_380868764.1">
    <property type="nucleotide sequence ID" value="NZ_JBHUMA010000006.1"/>
</dbReference>
<evidence type="ECO:0000256" key="1">
    <source>
        <dbReference type="SAM" id="MobiDB-lite"/>
    </source>
</evidence>
<feature type="signal peptide" evidence="2">
    <location>
        <begin position="1"/>
        <end position="20"/>
    </location>
</feature>
<feature type="chain" id="PRO_5046362216" evidence="2">
    <location>
        <begin position="21"/>
        <end position="101"/>
    </location>
</feature>
<keyword evidence="4" id="KW-1185">Reference proteome</keyword>
<sequence>MMKNLYALLLLVCLSLPVAAQSQYATTTSGKRVILNQDGTWSYVNSSVTSSSDYTSTSNKSASSRSTSASSSKKYIRGPRGGCYYINRNGNKTYVDRSMCN</sequence>
<accession>A0ABW5NLD9</accession>
<feature type="compositionally biased region" description="Low complexity" evidence="1">
    <location>
        <begin position="47"/>
        <end position="73"/>
    </location>
</feature>
<dbReference type="Proteomes" id="UP001597393">
    <property type="component" value="Unassembled WGS sequence"/>
</dbReference>
<comment type="caution">
    <text evidence="3">The sequence shown here is derived from an EMBL/GenBank/DDBJ whole genome shotgun (WGS) entry which is preliminary data.</text>
</comment>
<name>A0ABW5NLD9_9SPHI</name>
<feature type="region of interest" description="Disordered" evidence="1">
    <location>
        <begin position="47"/>
        <end position="80"/>
    </location>
</feature>
<protein>
    <submittedName>
        <fullName evidence="3">DUF3157 family protein</fullName>
    </submittedName>
</protein>
<gene>
    <name evidence="3" type="ORF">ACFSQ3_06875</name>
</gene>
<reference evidence="4" key="1">
    <citation type="journal article" date="2019" name="Int. J. Syst. Evol. Microbiol.">
        <title>The Global Catalogue of Microorganisms (GCM) 10K type strain sequencing project: providing services to taxonomists for standard genome sequencing and annotation.</title>
        <authorList>
            <consortium name="The Broad Institute Genomics Platform"/>
            <consortium name="The Broad Institute Genome Sequencing Center for Infectious Disease"/>
            <person name="Wu L."/>
            <person name="Ma J."/>
        </authorList>
    </citation>
    <scope>NUCLEOTIDE SEQUENCE [LARGE SCALE GENOMIC DNA]</scope>
    <source>
        <strain evidence="4">KCTC 42248</strain>
    </source>
</reference>
<evidence type="ECO:0000313" key="4">
    <source>
        <dbReference type="Proteomes" id="UP001597393"/>
    </source>
</evidence>